<dbReference type="CDD" id="cd03499">
    <property type="entry name" value="SQR_TypeC_SdhC"/>
    <property type="match status" value="1"/>
</dbReference>
<name>A0ABV8RH57_9SPHN</name>
<feature type="transmembrane region" description="Helical" evidence="13">
    <location>
        <begin position="86"/>
        <end position="104"/>
    </location>
</feature>
<protein>
    <recommendedName>
        <fullName evidence="5">Succinate dehydrogenase cytochrome b556 subunit</fullName>
    </recommendedName>
</protein>
<dbReference type="InterPro" id="IPR000701">
    <property type="entry name" value="SuccDH_FuR_B_TM-su"/>
</dbReference>
<reference evidence="15" key="1">
    <citation type="journal article" date="2019" name="Int. J. Syst. Evol. Microbiol.">
        <title>The Global Catalogue of Microorganisms (GCM) 10K type strain sequencing project: providing services to taxonomists for standard genome sequencing and annotation.</title>
        <authorList>
            <consortium name="The Broad Institute Genomics Platform"/>
            <consortium name="The Broad Institute Genome Sequencing Center for Infectious Disease"/>
            <person name="Wu L."/>
            <person name="Ma J."/>
        </authorList>
    </citation>
    <scope>NUCLEOTIDE SEQUENCE [LARGE SCALE GENOMIC DNA]</scope>
    <source>
        <strain evidence="15">CECT 8531</strain>
    </source>
</reference>
<dbReference type="InterPro" id="IPR034804">
    <property type="entry name" value="SQR/QFR_C/D"/>
</dbReference>
<evidence type="ECO:0000256" key="1">
    <source>
        <dbReference type="ARBA" id="ARBA00001971"/>
    </source>
</evidence>
<feature type="transmembrane region" description="Helical" evidence="13">
    <location>
        <begin position="32"/>
        <end position="53"/>
    </location>
</feature>
<evidence type="ECO:0000256" key="6">
    <source>
        <dbReference type="ARBA" id="ARBA00022617"/>
    </source>
</evidence>
<keyword evidence="15" id="KW-1185">Reference proteome</keyword>
<keyword evidence="6" id="KW-0349">Heme</keyword>
<dbReference type="InterPro" id="IPR018495">
    <property type="entry name" value="Succ_DH_cyt_bsu_CS"/>
</dbReference>
<dbReference type="Pfam" id="PF01127">
    <property type="entry name" value="Sdh_cyt"/>
    <property type="match status" value="1"/>
</dbReference>
<evidence type="ECO:0000256" key="10">
    <source>
        <dbReference type="ARBA" id="ARBA00023004"/>
    </source>
</evidence>
<accession>A0ABV8RH57</accession>
<dbReference type="RefSeq" id="WP_381422840.1">
    <property type="nucleotide sequence ID" value="NZ_JBHSDH010000013.1"/>
</dbReference>
<dbReference type="PANTHER" id="PTHR10978:SF5">
    <property type="entry name" value="SUCCINATE DEHYDROGENASE CYTOCHROME B560 SUBUNIT, MITOCHONDRIAL"/>
    <property type="match status" value="1"/>
</dbReference>
<evidence type="ECO:0000256" key="7">
    <source>
        <dbReference type="ARBA" id="ARBA00022692"/>
    </source>
</evidence>
<evidence type="ECO:0000256" key="8">
    <source>
        <dbReference type="ARBA" id="ARBA00022723"/>
    </source>
</evidence>
<comment type="caution">
    <text evidence="14">The sequence shown here is derived from an EMBL/GenBank/DDBJ whole genome shotgun (WGS) entry which is preliminary data.</text>
</comment>
<sequence length="152" mass="16841">MSMGQSAAQKKNRPLSPHLMQYRWGIHMMASIVHRITGFILATAGMMTLIWWLSAIAAGPDSYATFQTYVIAAGEAATGLQTASNWFFRLVALGVTYAFFQHFFSGLRHLVMDMGAGFELKSNKMWSQMVFILAFLSTAAAALFVVTRYLGV</sequence>
<keyword evidence="10" id="KW-0408">Iron</keyword>
<gene>
    <name evidence="14" type="primary">sdhC</name>
    <name evidence="14" type="ORF">ACFOWX_07630</name>
</gene>
<evidence type="ECO:0000256" key="9">
    <source>
        <dbReference type="ARBA" id="ARBA00022989"/>
    </source>
</evidence>
<evidence type="ECO:0000256" key="12">
    <source>
        <dbReference type="ARBA" id="ARBA00025912"/>
    </source>
</evidence>
<comment type="subcellular location">
    <subcellularLocation>
        <location evidence="3">Membrane</location>
        <topology evidence="3">Multi-pass membrane protein</topology>
    </subcellularLocation>
</comment>
<comment type="cofactor">
    <cofactor evidence="1">
        <name>heme</name>
        <dbReference type="ChEBI" id="CHEBI:30413"/>
    </cofactor>
</comment>
<evidence type="ECO:0000256" key="5">
    <source>
        <dbReference type="ARBA" id="ARBA00020076"/>
    </source>
</evidence>
<keyword evidence="9 13" id="KW-1133">Transmembrane helix</keyword>
<dbReference type="SUPFAM" id="SSF81343">
    <property type="entry name" value="Fumarate reductase respiratory complex transmembrane subunits"/>
    <property type="match status" value="1"/>
</dbReference>
<dbReference type="NCBIfam" id="TIGR02970">
    <property type="entry name" value="succ_dehyd_cytB"/>
    <property type="match status" value="1"/>
</dbReference>
<evidence type="ECO:0000313" key="14">
    <source>
        <dbReference type="EMBL" id="MFC4292282.1"/>
    </source>
</evidence>
<keyword evidence="8" id="KW-0479">Metal-binding</keyword>
<comment type="subunit">
    <text evidence="12">Part of an enzyme complex containing four subunits: a flavoprotein, an iron-sulfur protein, plus two membrane-anchoring proteins, SdhC and SdhD. The complex can form homotrimers.</text>
</comment>
<keyword evidence="11 13" id="KW-0472">Membrane</keyword>
<comment type="function">
    <text evidence="2">Membrane-anchoring subunit of succinate dehydrogenase (SDH).</text>
</comment>
<dbReference type="EMBL" id="JBHSDH010000013">
    <property type="protein sequence ID" value="MFC4292282.1"/>
    <property type="molecule type" value="Genomic_DNA"/>
</dbReference>
<dbReference type="PANTHER" id="PTHR10978">
    <property type="entry name" value="SUCCINATE DEHYDROGENASE CYTOCHROME B560 SUBUNIT"/>
    <property type="match status" value="1"/>
</dbReference>
<dbReference type="PROSITE" id="PS01001">
    <property type="entry name" value="SDH_CYT_2"/>
    <property type="match status" value="1"/>
</dbReference>
<organism evidence="14 15">
    <name type="scientific">Sphingorhabdus arenilitoris</name>
    <dbReference type="NCBI Taxonomy" id="1490041"/>
    <lineage>
        <taxon>Bacteria</taxon>
        <taxon>Pseudomonadati</taxon>
        <taxon>Pseudomonadota</taxon>
        <taxon>Alphaproteobacteria</taxon>
        <taxon>Sphingomonadales</taxon>
        <taxon>Sphingomonadaceae</taxon>
        <taxon>Sphingorhabdus</taxon>
    </lineage>
</organism>
<dbReference type="PIRSF" id="PIRSF000178">
    <property type="entry name" value="SDH_cyt_b560"/>
    <property type="match status" value="1"/>
</dbReference>
<evidence type="ECO:0000256" key="13">
    <source>
        <dbReference type="SAM" id="Phobius"/>
    </source>
</evidence>
<keyword evidence="7 13" id="KW-0812">Transmembrane</keyword>
<feature type="transmembrane region" description="Helical" evidence="13">
    <location>
        <begin position="125"/>
        <end position="146"/>
    </location>
</feature>
<evidence type="ECO:0000256" key="11">
    <source>
        <dbReference type="ARBA" id="ARBA00023136"/>
    </source>
</evidence>
<evidence type="ECO:0000256" key="2">
    <source>
        <dbReference type="ARBA" id="ARBA00004050"/>
    </source>
</evidence>
<evidence type="ECO:0000256" key="3">
    <source>
        <dbReference type="ARBA" id="ARBA00004141"/>
    </source>
</evidence>
<evidence type="ECO:0000313" key="15">
    <source>
        <dbReference type="Proteomes" id="UP001595887"/>
    </source>
</evidence>
<dbReference type="Gene3D" id="1.20.1300.10">
    <property type="entry name" value="Fumarate reductase/succinate dehydrogenase, transmembrane subunit"/>
    <property type="match status" value="1"/>
</dbReference>
<proteinExistence type="inferred from homology"/>
<evidence type="ECO:0000256" key="4">
    <source>
        <dbReference type="ARBA" id="ARBA00007244"/>
    </source>
</evidence>
<dbReference type="PROSITE" id="PS01000">
    <property type="entry name" value="SDH_CYT_1"/>
    <property type="match status" value="1"/>
</dbReference>
<comment type="similarity">
    <text evidence="4">Belongs to the cytochrome b560 family.</text>
</comment>
<dbReference type="InterPro" id="IPR014314">
    <property type="entry name" value="Succ_DH_cytb556"/>
</dbReference>
<dbReference type="Proteomes" id="UP001595887">
    <property type="component" value="Unassembled WGS sequence"/>
</dbReference>